<keyword evidence="4" id="KW-0805">Transcription regulation</keyword>
<dbReference type="PROSITE" id="PS51755">
    <property type="entry name" value="OMPR_PHOB"/>
    <property type="match status" value="1"/>
</dbReference>
<dbReference type="Gene3D" id="6.10.250.690">
    <property type="match status" value="1"/>
</dbReference>
<dbReference type="SMART" id="SM00862">
    <property type="entry name" value="Trans_reg_C"/>
    <property type="match status" value="1"/>
</dbReference>
<dbReference type="InterPro" id="IPR001867">
    <property type="entry name" value="OmpR/PhoB-type_DNA-bd"/>
</dbReference>
<comment type="subcellular location">
    <subcellularLocation>
        <location evidence="1">Cytoplasm</location>
    </subcellularLocation>
</comment>
<dbReference type="InterPro" id="IPR039420">
    <property type="entry name" value="WalR-like"/>
</dbReference>
<organism evidence="11 12">
    <name type="scientific">Promicromonospora sukumoe</name>
    <dbReference type="NCBI Taxonomy" id="88382"/>
    <lineage>
        <taxon>Bacteria</taxon>
        <taxon>Bacillati</taxon>
        <taxon>Actinomycetota</taxon>
        <taxon>Actinomycetes</taxon>
        <taxon>Micrococcales</taxon>
        <taxon>Promicromonosporaceae</taxon>
        <taxon>Promicromonospora</taxon>
    </lineage>
</organism>
<dbReference type="Pfam" id="PF00072">
    <property type="entry name" value="Response_reg"/>
    <property type="match status" value="1"/>
</dbReference>
<evidence type="ECO:0000256" key="5">
    <source>
        <dbReference type="ARBA" id="ARBA00023125"/>
    </source>
</evidence>
<comment type="caution">
    <text evidence="11">The sequence shown here is derived from an EMBL/GenBank/DDBJ whole genome shotgun (WGS) entry which is preliminary data.</text>
</comment>
<keyword evidence="6" id="KW-0804">Transcription</keyword>
<evidence type="ECO:0000259" key="10">
    <source>
        <dbReference type="PROSITE" id="PS51755"/>
    </source>
</evidence>
<gene>
    <name evidence="11" type="ORF">FHX71_003692</name>
</gene>
<dbReference type="InterPro" id="IPR036388">
    <property type="entry name" value="WH-like_DNA-bd_sf"/>
</dbReference>
<protein>
    <submittedName>
        <fullName evidence="11">DNA-binding response OmpR family regulator</fullName>
    </submittedName>
</protein>
<reference evidence="11 12" key="1">
    <citation type="submission" date="2020-07" db="EMBL/GenBank/DDBJ databases">
        <title>Sequencing the genomes of 1000 actinobacteria strains.</title>
        <authorList>
            <person name="Klenk H.-P."/>
        </authorList>
    </citation>
    <scope>NUCLEOTIDE SEQUENCE [LARGE SCALE GENOMIC DNA]</scope>
    <source>
        <strain evidence="11 12">DSM 44121</strain>
    </source>
</reference>
<feature type="domain" description="Response regulatory" evidence="9">
    <location>
        <begin position="4"/>
        <end position="118"/>
    </location>
</feature>
<dbReference type="SMART" id="SM00448">
    <property type="entry name" value="REC"/>
    <property type="match status" value="1"/>
</dbReference>
<keyword evidence="12" id="KW-1185">Reference proteome</keyword>
<evidence type="ECO:0000313" key="11">
    <source>
        <dbReference type="EMBL" id="MBA8809716.1"/>
    </source>
</evidence>
<dbReference type="PANTHER" id="PTHR48111">
    <property type="entry name" value="REGULATOR OF RPOS"/>
    <property type="match status" value="1"/>
</dbReference>
<dbReference type="GO" id="GO:0000976">
    <property type="term" value="F:transcription cis-regulatory region binding"/>
    <property type="evidence" value="ECO:0007669"/>
    <property type="project" value="TreeGrafter"/>
</dbReference>
<feature type="domain" description="OmpR/PhoB-type" evidence="10">
    <location>
        <begin position="127"/>
        <end position="225"/>
    </location>
</feature>
<dbReference type="GO" id="GO:0000156">
    <property type="term" value="F:phosphorelay response regulator activity"/>
    <property type="evidence" value="ECO:0007669"/>
    <property type="project" value="TreeGrafter"/>
</dbReference>
<dbReference type="Gene3D" id="3.40.50.2300">
    <property type="match status" value="1"/>
</dbReference>
<keyword evidence="5 8" id="KW-0238">DNA-binding</keyword>
<dbReference type="Gene3D" id="1.10.10.10">
    <property type="entry name" value="Winged helix-like DNA-binding domain superfamily/Winged helix DNA-binding domain"/>
    <property type="match status" value="1"/>
</dbReference>
<keyword evidence="2 7" id="KW-0597">Phosphoprotein</keyword>
<dbReference type="Pfam" id="PF00486">
    <property type="entry name" value="Trans_reg_C"/>
    <property type="match status" value="1"/>
</dbReference>
<feature type="DNA-binding region" description="OmpR/PhoB-type" evidence="8">
    <location>
        <begin position="127"/>
        <end position="225"/>
    </location>
</feature>
<dbReference type="EMBL" id="JACGWV010000002">
    <property type="protein sequence ID" value="MBA8809716.1"/>
    <property type="molecule type" value="Genomic_DNA"/>
</dbReference>
<dbReference type="GO" id="GO:0006355">
    <property type="term" value="P:regulation of DNA-templated transcription"/>
    <property type="evidence" value="ECO:0007669"/>
    <property type="project" value="InterPro"/>
</dbReference>
<evidence type="ECO:0000256" key="2">
    <source>
        <dbReference type="ARBA" id="ARBA00022553"/>
    </source>
</evidence>
<feature type="modified residue" description="4-aspartylphosphate" evidence="7">
    <location>
        <position position="53"/>
    </location>
</feature>
<evidence type="ECO:0000313" key="12">
    <source>
        <dbReference type="Proteomes" id="UP000540568"/>
    </source>
</evidence>
<evidence type="ECO:0000256" key="1">
    <source>
        <dbReference type="ARBA" id="ARBA00004496"/>
    </source>
</evidence>
<dbReference type="PANTHER" id="PTHR48111:SF22">
    <property type="entry name" value="REGULATOR OF RPOS"/>
    <property type="match status" value="1"/>
</dbReference>
<dbReference type="SUPFAM" id="SSF52172">
    <property type="entry name" value="CheY-like"/>
    <property type="match status" value="1"/>
</dbReference>
<evidence type="ECO:0000256" key="8">
    <source>
        <dbReference type="PROSITE-ProRule" id="PRU01091"/>
    </source>
</evidence>
<sequence>MRPQILVVDDEPGVRKALDRGLRAEGMDVALAADGPTALRLARSGSFDAILLDIMIPGLSGYRVLEELRAAGVTTPVLFVSAKDGEVDQADGLDLGADGYLVKPFSFVVLLAQVRALLRRTAPGAARTRIRLGPLTVDRASRTVRYDDAGVPLSPREYRLLEALASRPGTVWTKQELLTEAWGDEQAATPNVVEVYVGYLRRKLAAVGAGDLVRTVRGHGYQLGDAPR</sequence>
<dbReference type="GO" id="GO:0005829">
    <property type="term" value="C:cytosol"/>
    <property type="evidence" value="ECO:0007669"/>
    <property type="project" value="TreeGrafter"/>
</dbReference>
<dbReference type="RefSeq" id="WP_246403324.1">
    <property type="nucleotide sequence ID" value="NZ_BAAATF010000008.1"/>
</dbReference>
<dbReference type="InterPro" id="IPR011006">
    <property type="entry name" value="CheY-like_superfamily"/>
</dbReference>
<dbReference type="PROSITE" id="PS50110">
    <property type="entry name" value="RESPONSE_REGULATORY"/>
    <property type="match status" value="1"/>
</dbReference>
<dbReference type="Proteomes" id="UP000540568">
    <property type="component" value="Unassembled WGS sequence"/>
</dbReference>
<proteinExistence type="predicted"/>
<evidence type="ECO:0000256" key="7">
    <source>
        <dbReference type="PROSITE-ProRule" id="PRU00169"/>
    </source>
</evidence>
<evidence type="ECO:0000256" key="6">
    <source>
        <dbReference type="ARBA" id="ARBA00023163"/>
    </source>
</evidence>
<evidence type="ECO:0000256" key="4">
    <source>
        <dbReference type="ARBA" id="ARBA00023015"/>
    </source>
</evidence>
<dbReference type="InterPro" id="IPR001789">
    <property type="entry name" value="Sig_transdc_resp-reg_receiver"/>
</dbReference>
<dbReference type="CDD" id="cd00383">
    <property type="entry name" value="trans_reg_C"/>
    <property type="match status" value="1"/>
</dbReference>
<evidence type="ECO:0000256" key="3">
    <source>
        <dbReference type="ARBA" id="ARBA00023012"/>
    </source>
</evidence>
<evidence type="ECO:0000259" key="9">
    <source>
        <dbReference type="PROSITE" id="PS50110"/>
    </source>
</evidence>
<accession>A0A7W3JBD9</accession>
<dbReference type="AlphaFoldDB" id="A0A7W3JBD9"/>
<dbReference type="GO" id="GO:0032993">
    <property type="term" value="C:protein-DNA complex"/>
    <property type="evidence" value="ECO:0007669"/>
    <property type="project" value="TreeGrafter"/>
</dbReference>
<keyword evidence="3" id="KW-0902">Two-component regulatory system</keyword>
<name>A0A7W3JBD9_9MICO</name>